<comment type="cofactor">
    <cofactor evidence="1">
        <name>Ca(2+)</name>
        <dbReference type="ChEBI" id="CHEBI:29108"/>
    </cofactor>
</comment>
<dbReference type="PANTHER" id="PTHR12143">
    <property type="entry name" value="PEPTIDE N-GLYCANASE PNGASE -RELATED"/>
    <property type="match status" value="1"/>
</dbReference>
<dbReference type="NCBIfam" id="TIGR01180">
    <property type="entry name" value="aman2_put"/>
    <property type="match status" value="1"/>
</dbReference>
<evidence type="ECO:0000256" key="1">
    <source>
        <dbReference type="ARBA" id="ARBA00001913"/>
    </source>
</evidence>
<dbReference type="Gene3D" id="3.30.2080.10">
    <property type="entry name" value="GH92 mannosidase domain"/>
    <property type="match status" value="1"/>
</dbReference>
<comment type="subunit">
    <text evidence="2">Monomer.</text>
</comment>
<dbReference type="Proteomes" id="UP000676386">
    <property type="component" value="Unassembled WGS sequence"/>
</dbReference>
<dbReference type="Gene3D" id="1.20.1610.10">
    <property type="entry name" value="alpha-1,2-mannosidases domains"/>
    <property type="match status" value="1"/>
</dbReference>
<gene>
    <name evidence="7" type="ORF">KE626_03945</name>
</gene>
<dbReference type="Gene3D" id="1.20.1050.60">
    <property type="entry name" value="alpha-1,2-mannosidase"/>
    <property type="match status" value="1"/>
</dbReference>
<evidence type="ECO:0000256" key="3">
    <source>
        <dbReference type="ARBA" id="ARBA00022837"/>
    </source>
</evidence>
<organism evidence="7 8">
    <name type="scientific">Chitinophaga hostae</name>
    <dbReference type="NCBI Taxonomy" id="2831022"/>
    <lineage>
        <taxon>Bacteria</taxon>
        <taxon>Pseudomonadati</taxon>
        <taxon>Bacteroidota</taxon>
        <taxon>Chitinophagia</taxon>
        <taxon>Chitinophagales</taxon>
        <taxon>Chitinophagaceae</taxon>
        <taxon>Chitinophaga</taxon>
    </lineage>
</organism>
<dbReference type="InterPro" id="IPR005887">
    <property type="entry name" value="GH92_a_mannosidase_put"/>
</dbReference>
<dbReference type="SUPFAM" id="SSF48208">
    <property type="entry name" value="Six-hairpin glycosidases"/>
    <property type="match status" value="1"/>
</dbReference>
<evidence type="ECO:0000313" key="7">
    <source>
        <dbReference type="EMBL" id="MBS0026457.1"/>
    </source>
</evidence>
<accession>A0ABS5IW48</accession>
<sequence>MKRVFILLLLLVVCFPTHAQKSSSPADYVQPLAGTATSRWFFFNTACRPFGMVNLSPDTQTGGDWKNGYLYGDKKIRCFSHVHGWQLYGLAVLPFTGAPRGEEGMNVYQSDFDHQHEQASVGYYQVLLQTYGVNSELTSSNRVGMHRYTFPKDSIRGVYFDLCATLMDKIKTASLHKKNERELEGSITMAATSRRPKPFTLYFVVQFSDSIQLLGKWRGKHKISDVTDTISGPGIGAWVEFRPSEKPLLMKVALSYTSVQGALINLQSEAPHWNFDQLVQESYKEWNNYLSRIEVHTSDIKAKERFYTDLWHALLGRRTISDVDGSYCDNTGPLPLTKRTDRDKSGIPYPHYNFDGIWGAHWSISQLWGMVYPEITNGFCNTMLDMYRNGGLIPRGPSGGNYTFVMIGDPAAPFFASAYHYGIRNWNISLAWEGLKKNAYPGGIRDHAGYEFDDQASGGGMNYYIKNGYVPEGIAGGGAHKDGASMTLEYAYQDWSLAQLALSLGKKKEADEFLKRSTNYNKLWDKETGFMRPRNSDGSWIKEFIPIGKNKEFATTGFCESNSAIYTYFVPQSPRGLIQLLGGNEALCTRLDSQLQKGEAHHFLVPHGEHGTASADFENQPAVGMPWLFNFAGKPWLSQKWVYSIRNSVFSEITPDAAYRGDEDQGQFGSVGVMMAMGLFDFQGGAGQNPTWQITAPAFDSLTIHLNPDYYPGKTFRIKTLGQAPGNCYIRSARLNNKRWNHYWLRHEDLVNGGTLVLELGAQPNYSWGN</sequence>
<proteinExistence type="predicted"/>
<dbReference type="RefSeq" id="WP_211971564.1">
    <property type="nucleotide sequence ID" value="NZ_CBFHAM010000015.1"/>
</dbReference>
<evidence type="ECO:0000313" key="8">
    <source>
        <dbReference type="Proteomes" id="UP000676386"/>
    </source>
</evidence>
<reference evidence="7 8" key="1">
    <citation type="submission" date="2021-04" db="EMBL/GenBank/DDBJ databases">
        <title>Chitinophaga sp. nov., isolated from the rhizosphere soil.</title>
        <authorList>
            <person name="He S."/>
        </authorList>
    </citation>
    <scope>NUCLEOTIDE SEQUENCE [LARGE SCALE GENOMIC DNA]</scope>
    <source>
        <strain evidence="7 8">2R12</strain>
    </source>
</reference>
<evidence type="ECO:0000259" key="6">
    <source>
        <dbReference type="Pfam" id="PF17678"/>
    </source>
</evidence>
<dbReference type="InterPro" id="IPR012939">
    <property type="entry name" value="Glyco_hydro_92"/>
</dbReference>
<feature type="signal peptide" evidence="4">
    <location>
        <begin position="1"/>
        <end position="19"/>
    </location>
</feature>
<feature type="domain" description="Glycosyl hydrolase family 92 N-terminal" evidence="6">
    <location>
        <begin position="28"/>
        <end position="255"/>
    </location>
</feature>
<feature type="chain" id="PRO_5045559917" evidence="4">
    <location>
        <begin position="20"/>
        <end position="770"/>
    </location>
</feature>
<feature type="domain" description="Glycosyl hydrolase family 92" evidence="5">
    <location>
        <begin position="262"/>
        <end position="761"/>
    </location>
</feature>
<dbReference type="GO" id="GO:0016798">
    <property type="term" value="F:hydrolase activity, acting on glycosyl bonds"/>
    <property type="evidence" value="ECO:0007669"/>
    <property type="project" value="UniProtKB-KW"/>
</dbReference>
<dbReference type="PANTHER" id="PTHR12143:SF39">
    <property type="entry name" value="SECRETED PROTEIN"/>
    <property type="match status" value="1"/>
</dbReference>
<evidence type="ECO:0000259" key="5">
    <source>
        <dbReference type="Pfam" id="PF07971"/>
    </source>
</evidence>
<dbReference type="Pfam" id="PF07971">
    <property type="entry name" value="Glyco_hydro_92"/>
    <property type="match status" value="1"/>
</dbReference>
<evidence type="ECO:0000256" key="2">
    <source>
        <dbReference type="ARBA" id="ARBA00011245"/>
    </source>
</evidence>
<evidence type="ECO:0000256" key="4">
    <source>
        <dbReference type="SAM" id="SignalP"/>
    </source>
</evidence>
<keyword evidence="4" id="KW-0732">Signal</keyword>
<dbReference type="InterPro" id="IPR008928">
    <property type="entry name" value="6-hairpin_glycosidase_sf"/>
</dbReference>
<dbReference type="EMBL" id="JAGTXB010000001">
    <property type="protein sequence ID" value="MBS0026457.1"/>
    <property type="molecule type" value="Genomic_DNA"/>
</dbReference>
<dbReference type="InterPro" id="IPR014718">
    <property type="entry name" value="GH-type_carb-bd"/>
</dbReference>
<comment type="caution">
    <text evidence="7">The sequence shown here is derived from an EMBL/GenBank/DDBJ whole genome shotgun (WGS) entry which is preliminary data.</text>
</comment>
<keyword evidence="8" id="KW-1185">Reference proteome</keyword>
<dbReference type="Pfam" id="PF17678">
    <property type="entry name" value="Glyco_hydro_92N"/>
    <property type="match status" value="1"/>
</dbReference>
<name>A0ABS5IW48_9BACT</name>
<dbReference type="InterPro" id="IPR041371">
    <property type="entry name" value="GH92_N"/>
</dbReference>
<keyword evidence="3" id="KW-0106">Calcium</keyword>
<protein>
    <submittedName>
        <fullName evidence="7">GH92 family glycosyl hydrolase</fullName>
        <ecNumber evidence="7">3.2.1.-</ecNumber>
    </submittedName>
</protein>
<dbReference type="InterPro" id="IPR050883">
    <property type="entry name" value="PNGase"/>
</dbReference>
<dbReference type="Gene3D" id="2.70.98.10">
    <property type="match status" value="1"/>
</dbReference>
<dbReference type="EC" id="3.2.1.-" evidence="7"/>
<keyword evidence="7" id="KW-0326">Glycosidase</keyword>
<keyword evidence="7" id="KW-0378">Hydrolase</keyword>